<dbReference type="EMBL" id="AP011115">
    <property type="protein sequence ID" value="BAH52310.1"/>
    <property type="molecule type" value="Genomic_DNA"/>
</dbReference>
<accession>C1B9F7</accession>
<organism evidence="1 2">
    <name type="scientific">Rhodococcus opacus (strain B4)</name>
    <dbReference type="NCBI Taxonomy" id="632772"/>
    <lineage>
        <taxon>Bacteria</taxon>
        <taxon>Bacillati</taxon>
        <taxon>Actinomycetota</taxon>
        <taxon>Actinomycetes</taxon>
        <taxon>Mycobacteriales</taxon>
        <taxon>Nocardiaceae</taxon>
        <taxon>Rhodococcus</taxon>
    </lineage>
</organism>
<dbReference type="STRING" id="632772.ROP_40630"/>
<dbReference type="KEGG" id="rop:ROP_40630"/>
<sequence length="57" mass="6165">MIAITYADRDAAIEAWRTLTDDQQQFAVGVLSHANPEALLAAIAFTRDHPDAPRASA</sequence>
<evidence type="ECO:0000313" key="2">
    <source>
        <dbReference type="Proteomes" id="UP000002212"/>
    </source>
</evidence>
<dbReference type="AlphaFoldDB" id="C1B9F7"/>
<name>C1B9F7_RHOOB</name>
<dbReference type="RefSeq" id="WP_012691247.1">
    <property type="nucleotide sequence ID" value="NC_012522.1"/>
</dbReference>
<reference evidence="1 2" key="1">
    <citation type="submission" date="2009-03" db="EMBL/GenBank/DDBJ databases">
        <title>Comparison of the complete genome sequences of Rhodococcus erythropolis PR4 and Rhodococcus opacus B4.</title>
        <authorList>
            <person name="Takarada H."/>
            <person name="Sekine M."/>
            <person name="Hosoyama A."/>
            <person name="Yamada R."/>
            <person name="Fujisawa T."/>
            <person name="Omata S."/>
            <person name="Shimizu A."/>
            <person name="Tsukatani N."/>
            <person name="Tanikawa S."/>
            <person name="Fujita N."/>
            <person name="Harayama S."/>
        </authorList>
    </citation>
    <scope>NUCLEOTIDE SEQUENCE [LARGE SCALE GENOMIC DNA]</scope>
    <source>
        <strain evidence="1 2">B4</strain>
    </source>
</reference>
<dbReference type="PATRIC" id="fig|632772.20.peg.4262"/>
<evidence type="ECO:0000313" key="1">
    <source>
        <dbReference type="EMBL" id="BAH52310.1"/>
    </source>
</evidence>
<dbReference type="HOGENOM" id="CLU_2993757_0_0_11"/>
<protein>
    <submittedName>
        <fullName evidence="1">Uncharacterized protein</fullName>
    </submittedName>
</protein>
<proteinExistence type="predicted"/>
<dbReference type="Proteomes" id="UP000002212">
    <property type="component" value="Chromosome"/>
</dbReference>
<gene>
    <name evidence="1" type="ordered locus">ROP_40630</name>
</gene>